<keyword evidence="7" id="KW-0813">Transport</keyword>
<dbReference type="EMBL" id="JAFREP010000046">
    <property type="protein sequence ID" value="MBO1322931.1"/>
    <property type="molecule type" value="Genomic_DNA"/>
</dbReference>
<dbReference type="GO" id="GO:0009306">
    <property type="term" value="P:protein secretion"/>
    <property type="evidence" value="ECO:0007669"/>
    <property type="project" value="InterPro"/>
</dbReference>
<dbReference type="InterPro" id="IPR042193">
    <property type="entry name" value="FHIPEP_3"/>
</dbReference>
<proteinExistence type="inferred from homology"/>
<dbReference type="InterPro" id="IPR042196">
    <property type="entry name" value="FHIPEP_4"/>
</dbReference>
<evidence type="ECO:0000256" key="1">
    <source>
        <dbReference type="ARBA" id="ARBA00004651"/>
    </source>
</evidence>
<dbReference type="Gene3D" id="1.10.8.540">
    <property type="entry name" value="FHIPEP family, domain 3"/>
    <property type="match status" value="1"/>
</dbReference>
<evidence type="ECO:0000256" key="4">
    <source>
        <dbReference type="ARBA" id="ARBA00022692"/>
    </source>
</evidence>
<evidence type="ECO:0000256" key="2">
    <source>
        <dbReference type="ARBA" id="ARBA00008835"/>
    </source>
</evidence>
<keyword evidence="9" id="KW-0282">Flagellum</keyword>
<keyword evidence="7" id="KW-1005">Bacterial flagellum biogenesis</keyword>
<feature type="transmembrane region" description="Helical" evidence="7">
    <location>
        <begin position="205"/>
        <end position="225"/>
    </location>
</feature>
<dbReference type="Proteomes" id="UP000664417">
    <property type="component" value="Unassembled WGS sequence"/>
</dbReference>
<dbReference type="InterPro" id="IPR042194">
    <property type="entry name" value="FHIPEP_1"/>
</dbReference>
<sequence length="709" mass="76654">MKEQLLAFAQRISPHQHLITPSLIMIMLVMFMIPVPTIVLDIMIAANFTIGLTILITVMYMPKPTSFSVFPSILLITTLFRLSLNVASTRVILLRGHEGEAAAGTVIRAFGQFVVGGEYLIGILIFAVLITIQMMVINTGSSRIAEVTARFTLDAMPGKQMSIDADLNSGIITEEEARQKRKDLQEEADFYGSMDGAIKFVAKDAMAGLIITAINIVGGLTFGVVRHEMDLAEAATTFTILTIGDGLVSALPSLFISIAAGLLTTRATAKKTLGEDVLDQVFYDKKPLAFVGGSLFLFGMVPGLPTLAFWSLSAALLGFAYYKHTSPEGVVVPAALGPGGAPGGDKKPEAIPGGKGGPPATPQPEPVEKLLKVDMMGLEVGYGLISLVDTKRGGNILERIKSIRRQLALELGVVVPPIRIRDNLQLRPNQYSVLVKGVSVATGELMLNHLLAMNPGTATAEIDGVLTREPAFGLDAYWIREELKEEAQNVGYTVVDLQTVVTTHLSEIIKRHAPELLGRQETQALLDNLADTYPKIVEDLVPTILPLGTVQRVLQNLLAERVSVRDLLSVLEALADGGMVTKDPYALTELVRQAISRGIVAPYLNDRGEIAVIALNPELERKLTEAIQQTESGNFVVIAPEKAQQFVDNLQQSIQNSAFAIQPIVLVNPGLRMPLRRLLERVLPNLLIFSQSEVPAHVNIITIGVVGDI</sequence>
<evidence type="ECO:0000256" key="7">
    <source>
        <dbReference type="RuleBase" id="RU364093"/>
    </source>
</evidence>
<dbReference type="PIRSF" id="PIRSF005419">
    <property type="entry name" value="FlhA"/>
    <property type="match status" value="1"/>
</dbReference>
<protein>
    <recommendedName>
        <fullName evidence="7">Flagellar biosynthesis protein FlhA</fullName>
    </recommendedName>
</protein>
<evidence type="ECO:0000256" key="5">
    <source>
        <dbReference type="ARBA" id="ARBA00022989"/>
    </source>
</evidence>
<dbReference type="NCBIfam" id="TIGR01398">
    <property type="entry name" value="FlhA"/>
    <property type="match status" value="1"/>
</dbReference>
<dbReference type="InterPro" id="IPR001712">
    <property type="entry name" value="T3SS_FHIPEP"/>
</dbReference>
<comment type="subcellular location">
    <subcellularLocation>
        <location evidence="1 7">Cell membrane</location>
        <topology evidence="1 7">Multi-pass membrane protein</topology>
    </subcellularLocation>
</comment>
<comment type="function">
    <text evidence="7">Required for formation of the rod structure of the flagellar apparatus. Together with FliI and FliH, may constitute the export apparatus of flagellin.</text>
</comment>
<comment type="caution">
    <text evidence="9">The sequence shown here is derived from an EMBL/GenBank/DDBJ whole genome shotgun (WGS) entry which is preliminary data.</text>
</comment>
<dbReference type="Pfam" id="PF00771">
    <property type="entry name" value="FHIPEP"/>
    <property type="match status" value="1"/>
</dbReference>
<keyword evidence="7" id="KW-1006">Bacterial flagellum protein export</keyword>
<organism evidence="9 10">
    <name type="scientific">Acanthopleuribacter pedis</name>
    <dbReference type="NCBI Taxonomy" id="442870"/>
    <lineage>
        <taxon>Bacteria</taxon>
        <taxon>Pseudomonadati</taxon>
        <taxon>Acidobacteriota</taxon>
        <taxon>Holophagae</taxon>
        <taxon>Acanthopleuribacterales</taxon>
        <taxon>Acanthopleuribacteraceae</taxon>
        <taxon>Acanthopleuribacter</taxon>
    </lineage>
</organism>
<keyword evidence="7" id="KW-0653">Protein transport</keyword>
<evidence type="ECO:0000313" key="9">
    <source>
        <dbReference type="EMBL" id="MBO1322931.1"/>
    </source>
</evidence>
<keyword evidence="4 7" id="KW-0812">Transmembrane</keyword>
<feature type="transmembrane region" description="Helical" evidence="7">
    <location>
        <begin position="237"/>
        <end position="263"/>
    </location>
</feature>
<reference evidence="9" key="1">
    <citation type="submission" date="2021-03" db="EMBL/GenBank/DDBJ databases">
        <authorList>
            <person name="Wang G."/>
        </authorList>
    </citation>
    <scope>NUCLEOTIDE SEQUENCE</scope>
    <source>
        <strain evidence="9">KCTC 12899</strain>
    </source>
</reference>
<dbReference type="AlphaFoldDB" id="A0A8J7QKV5"/>
<dbReference type="PRINTS" id="PR00949">
    <property type="entry name" value="TYPE3IMAPROT"/>
</dbReference>
<dbReference type="InterPro" id="IPR006301">
    <property type="entry name" value="FlhA"/>
</dbReference>
<evidence type="ECO:0000256" key="6">
    <source>
        <dbReference type="ARBA" id="ARBA00023136"/>
    </source>
</evidence>
<evidence type="ECO:0000313" key="10">
    <source>
        <dbReference type="Proteomes" id="UP000664417"/>
    </source>
</evidence>
<dbReference type="Gene3D" id="3.40.50.12790">
    <property type="entry name" value="FHIPEP family, domain 4"/>
    <property type="match status" value="1"/>
</dbReference>
<keyword evidence="9" id="KW-0969">Cilium</keyword>
<comment type="similarity">
    <text evidence="2 7">Belongs to the FHIPEP (flagella/HR/invasion proteins export pore) family.</text>
</comment>
<keyword evidence="6 7" id="KW-0472">Membrane</keyword>
<feature type="region of interest" description="Disordered" evidence="8">
    <location>
        <begin position="341"/>
        <end position="365"/>
    </location>
</feature>
<feature type="transmembrane region" description="Helical" evidence="7">
    <location>
        <begin position="113"/>
        <end position="136"/>
    </location>
</feature>
<gene>
    <name evidence="7 9" type="primary">flhA</name>
    <name evidence="9" type="ORF">J3U88_30985</name>
</gene>
<keyword evidence="5 7" id="KW-1133">Transmembrane helix</keyword>
<keyword evidence="10" id="KW-1185">Reference proteome</keyword>
<dbReference type="GO" id="GO:0044780">
    <property type="term" value="P:bacterial-type flagellum assembly"/>
    <property type="evidence" value="ECO:0007669"/>
    <property type="project" value="InterPro"/>
</dbReference>
<feature type="transmembrane region" description="Helical" evidence="7">
    <location>
        <begin position="42"/>
        <end position="61"/>
    </location>
</feature>
<feature type="transmembrane region" description="Helical" evidence="7">
    <location>
        <begin position="18"/>
        <end position="36"/>
    </location>
</feature>
<name>A0A8J7QKV5_9BACT</name>
<accession>A0A8J7QKV5</accession>
<feature type="transmembrane region" description="Helical" evidence="7">
    <location>
        <begin position="295"/>
        <end position="322"/>
    </location>
</feature>
<feature type="transmembrane region" description="Helical" evidence="7">
    <location>
        <begin position="73"/>
        <end position="93"/>
    </location>
</feature>
<keyword evidence="9" id="KW-0966">Cell projection</keyword>
<dbReference type="RefSeq" id="WP_207862903.1">
    <property type="nucleotide sequence ID" value="NZ_JAFREP010000046.1"/>
</dbReference>
<evidence type="ECO:0000256" key="8">
    <source>
        <dbReference type="SAM" id="MobiDB-lite"/>
    </source>
</evidence>
<dbReference type="PANTHER" id="PTHR30161">
    <property type="entry name" value="FLAGELLAR EXPORT PROTEIN, MEMBRANE FLHA SUBUNIT-RELATED"/>
    <property type="match status" value="1"/>
</dbReference>
<dbReference type="PANTHER" id="PTHR30161:SF1">
    <property type="entry name" value="FLAGELLAR BIOSYNTHESIS PROTEIN FLHA-RELATED"/>
    <property type="match status" value="1"/>
</dbReference>
<evidence type="ECO:0000256" key="3">
    <source>
        <dbReference type="ARBA" id="ARBA00022475"/>
    </source>
</evidence>
<dbReference type="GO" id="GO:0005886">
    <property type="term" value="C:plasma membrane"/>
    <property type="evidence" value="ECO:0007669"/>
    <property type="project" value="UniProtKB-SubCell"/>
</dbReference>
<keyword evidence="3 7" id="KW-1003">Cell membrane</keyword>
<dbReference type="Gene3D" id="3.40.30.60">
    <property type="entry name" value="FHIPEP family, domain 1"/>
    <property type="match status" value="1"/>
</dbReference>